<reference evidence="1 2" key="1">
    <citation type="submission" date="2022-08" db="EMBL/GenBank/DDBJ databases">
        <title>Bacterial and archaeal communities from various locations to study Microbial Dark Matter (Phase II).</title>
        <authorList>
            <person name="Stepanauskas R."/>
        </authorList>
    </citation>
    <scope>NUCLEOTIDE SEQUENCE [LARGE SCALE GENOMIC DNA]</scope>
    <source>
        <strain evidence="1 2">PD1</strain>
    </source>
</reference>
<organism evidence="1 2">
    <name type="scientific">Candidatus Fervidibacter sacchari</name>
    <dbReference type="NCBI Taxonomy" id="1448929"/>
    <lineage>
        <taxon>Bacteria</taxon>
        <taxon>Candidatus Fervidibacterota</taxon>
        <taxon>Candidatus Fervidibacter</taxon>
    </lineage>
</organism>
<dbReference type="InterPro" id="IPR011051">
    <property type="entry name" value="RmlC_Cupin_sf"/>
</dbReference>
<sequence>MARDGKLERLIERTGGILKLRPTYVRRFYKDGGRLGLSKKPGGTFNPRTKLFVPERWIASCVEAHNPHPIKGEGLSKIWLPKDETQITLKEALQKFGDLLLGEKRNRAHNGEFRVLVKILDPAEPIVFHFHARDEDVLAHPEFFAGHRFGKDEAYFFLDAPKGSCPYTHLGLMQGVDETELLKAIEKGRDYLLELSPHYLQRIGEGYFTPSGVPHRPGTALCLEIQQPSDVYTLLETETDGRKMSPEQIHPGFPDLQTALKFLDFKTAQDPDLLERCRLIPQPINETKQKGGQEWWIFPPTLTKKFSGKKLVVTGTFESVENDPYALLVWKGKGKLNGKPVKAGDEFFVGYIAAQKPHRFECTSNEPLVAFKLFPQAVE</sequence>
<dbReference type="SUPFAM" id="SSF51182">
    <property type="entry name" value="RmlC-like cupins"/>
    <property type="match status" value="1"/>
</dbReference>
<dbReference type="Gene3D" id="2.60.120.10">
    <property type="entry name" value="Jelly Rolls"/>
    <property type="match status" value="1"/>
</dbReference>
<keyword evidence="1" id="KW-0413">Isomerase</keyword>
<gene>
    <name evidence="1" type="ORF">M2350_001156</name>
</gene>
<proteinExistence type="predicted"/>
<dbReference type="InterPro" id="IPR014710">
    <property type="entry name" value="RmlC-like_jellyroll"/>
</dbReference>
<protein>
    <submittedName>
        <fullName evidence="1">Mannose-6-phosphate isomerase class I</fullName>
    </submittedName>
</protein>
<evidence type="ECO:0000313" key="2">
    <source>
        <dbReference type="Proteomes" id="UP001204798"/>
    </source>
</evidence>
<evidence type="ECO:0000313" key="1">
    <source>
        <dbReference type="EMBL" id="MCS3918756.1"/>
    </source>
</evidence>
<accession>A0ABT2ELI3</accession>
<comment type="caution">
    <text evidence="1">The sequence shown here is derived from an EMBL/GenBank/DDBJ whole genome shotgun (WGS) entry which is preliminary data.</text>
</comment>
<name>A0ABT2ELI3_9BACT</name>
<dbReference type="GO" id="GO:0016853">
    <property type="term" value="F:isomerase activity"/>
    <property type="evidence" value="ECO:0007669"/>
    <property type="project" value="UniProtKB-KW"/>
</dbReference>
<keyword evidence="2" id="KW-1185">Reference proteome</keyword>
<dbReference type="EMBL" id="JANUCP010000002">
    <property type="protein sequence ID" value="MCS3918756.1"/>
    <property type="molecule type" value="Genomic_DNA"/>
</dbReference>
<dbReference type="Proteomes" id="UP001204798">
    <property type="component" value="Unassembled WGS sequence"/>
</dbReference>
<dbReference type="RefSeq" id="WP_259094793.1">
    <property type="nucleotide sequence ID" value="NZ_CP130454.1"/>
</dbReference>